<evidence type="ECO:0000256" key="4">
    <source>
        <dbReference type="ARBA" id="ARBA00022833"/>
    </source>
</evidence>
<feature type="domain" description="Alcohol dehydrogenase-like N-terminal" evidence="7">
    <location>
        <begin position="38"/>
        <end position="154"/>
    </location>
</feature>
<keyword evidence="3" id="KW-0479">Metal-binding</keyword>
<dbReference type="PANTHER" id="PTHR43161">
    <property type="entry name" value="SORBITOL DEHYDROGENASE"/>
    <property type="match status" value="1"/>
</dbReference>
<protein>
    <recommendedName>
        <fullName evidence="10">Enoyl reductase (ER) domain-containing protein</fullName>
    </recommendedName>
</protein>
<comment type="cofactor">
    <cofactor evidence="1">
        <name>Zn(2+)</name>
        <dbReference type="ChEBI" id="CHEBI:29105"/>
    </cofactor>
</comment>
<dbReference type="InterPro" id="IPR013154">
    <property type="entry name" value="ADH-like_N"/>
</dbReference>
<evidence type="ECO:0000256" key="5">
    <source>
        <dbReference type="ARBA" id="ARBA00023002"/>
    </source>
</evidence>
<keyword evidence="9" id="KW-1185">Reference proteome</keyword>
<dbReference type="Pfam" id="PF00107">
    <property type="entry name" value="ADH_zinc_N"/>
    <property type="match status" value="1"/>
</dbReference>
<sequence>MRAARYYGPKDIRIEEIDKPVPKSEQVVVKVSKDWGGWVCGTDLHAYLAETLKFPTATEPDPITGETLPITMGHEFSGTIDELGPGEIPKNGGLDRGSSCREPIFSCMKETCRPCSTGSRNTCPFLSSYGIGGGGGGLAEFIAVEVGFVHKLPENVSLEVGACIEPLAVAWHTVERSKYTKGQTALILGAGPIGLFVLKVLRAIDPTSTIIVSEPTRLRRDQALKHGASIVVDPTVSDTRKVVLEATRDGVDVAFDAAGVQGAIDAAVFSVRTKGKVVNVAIWEAGHEGKVNLSYVAVREIEIIGVISYENNHRDVIAALADGRIANVEDLITRKIALEEVVEKGFEVLLKDKDLVGR</sequence>
<keyword evidence="4" id="KW-0862">Zinc</keyword>
<evidence type="ECO:0000259" key="7">
    <source>
        <dbReference type="Pfam" id="PF08240"/>
    </source>
</evidence>
<keyword evidence="5" id="KW-0560">Oxidoreductase</keyword>
<dbReference type="PANTHER" id="PTHR43161:SF23">
    <property type="entry name" value="(R,R)-BUTANEDIOL DEHYDROGENASE-RELATED"/>
    <property type="match status" value="1"/>
</dbReference>
<accession>A0A2A9NKJ1</accession>
<organism evidence="8 9">
    <name type="scientific">Amanita thiersii Skay4041</name>
    <dbReference type="NCBI Taxonomy" id="703135"/>
    <lineage>
        <taxon>Eukaryota</taxon>
        <taxon>Fungi</taxon>
        <taxon>Dikarya</taxon>
        <taxon>Basidiomycota</taxon>
        <taxon>Agaricomycotina</taxon>
        <taxon>Agaricomycetes</taxon>
        <taxon>Agaricomycetidae</taxon>
        <taxon>Agaricales</taxon>
        <taxon>Pluteineae</taxon>
        <taxon>Amanitaceae</taxon>
        <taxon>Amanita</taxon>
    </lineage>
</organism>
<evidence type="ECO:0008006" key="10">
    <source>
        <dbReference type="Google" id="ProtNLM"/>
    </source>
</evidence>
<dbReference type="STRING" id="703135.A0A2A9NKJ1"/>
<dbReference type="InterPro" id="IPR011032">
    <property type="entry name" value="GroES-like_sf"/>
</dbReference>
<dbReference type="GO" id="GO:0005737">
    <property type="term" value="C:cytoplasm"/>
    <property type="evidence" value="ECO:0007669"/>
    <property type="project" value="TreeGrafter"/>
</dbReference>
<evidence type="ECO:0000313" key="9">
    <source>
        <dbReference type="Proteomes" id="UP000242287"/>
    </source>
</evidence>
<evidence type="ECO:0000256" key="3">
    <source>
        <dbReference type="ARBA" id="ARBA00022723"/>
    </source>
</evidence>
<dbReference type="InterPro" id="IPR036291">
    <property type="entry name" value="NAD(P)-bd_dom_sf"/>
</dbReference>
<dbReference type="SUPFAM" id="SSF50129">
    <property type="entry name" value="GroES-like"/>
    <property type="match status" value="1"/>
</dbReference>
<dbReference type="Gene3D" id="3.90.180.10">
    <property type="entry name" value="Medium-chain alcohol dehydrogenases, catalytic domain"/>
    <property type="match status" value="1"/>
</dbReference>
<dbReference type="Proteomes" id="UP000242287">
    <property type="component" value="Unassembled WGS sequence"/>
</dbReference>
<dbReference type="GO" id="GO:0046872">
    <property type="term" value="F:metal ion binding"/>
    <property type="evidence" value="ECO:0007669"/>
    <property type="project" value="UniProtKB-KW"/>
</dbReference>
<name>A0A2A9NKJ1_9AGAR</name>
<evidence type="ECO:0000259" key="6">
    <source>
        <dbReference type="Pfam" id="PF00107"/>
    </source>
</evidence>
<reference evidence="8 9" key="1">
    <citation type="submission" date="2014-02" db="EMBL/GenBank/DDBJ databases">
        <title>Transposable element dynamics among asymbiotic and ectomycorrhizal Amanita fungi.</title>
        <authorList>
            <consortium name="DOE Joint Genome Institute"/>
            <person name="Hess J."/>
            <person name="Skrede I."/>
            <person name="Wolfe B."/>
            <person name="LaButti K."/>
            <person name="Ohm R.A."/>
            <person name="Grigoriev I.V."/>
            <person name="Pringle A."/>
        </authorList>
    </citation>
    <scope>NUCLEOTIDE SEQUENCE [LARGE SCALE GENOMIC DNA]</scope>
    <source>
        <strain evidence="8 9">SKay4041</strain>
    </source>
</reference>
<dbReference type="SUPFAM" id="SSF51735">
    <property type="entry name" value="NAD(P)-binding Rossmann-fold domains"/>
    <property type="match status" value="1"/>
</dbReference>
<dbReference type="OrthoDB" id="3941538at2759"/>
<dbReference type="EMBL" id="KZ302051">
    <property type="protein sequence ID" value="PFH48777.1"/>
    <property type="molecule type" value="Genomic_DNA"/>
</dbReference>
<dbReference type="GO" id="GO:0000721">
    <property type="term" value="F:(R,R)-butanediol dehydrogenase activity"/>
    <property type="evidence" value="ECO:0007669"/>
    <property type="project" value="TreeGrafter"/>
</dbReference>
<dbReference type="Pfam" id="PF08240">
    <property type="entry name" value="ADH_N"/>
    <property type="match status" value="1"/>
</dbReference>
<gene>
    <name evidence="8" type="ORF">AMATHDRAFT_149132</name>
</gene>
<evidence type="ECO:0000256" key="1">
    <source>
        <dbReference type="ARBA" id="ARBA00001947"/>
    </source>
</evidence>
<dbReference type="InterPro" id="IPR013149">
    <property type="entry name" value="ADH-like_C"/>
</dbReference>
<evidence type="ECO:0000313" key="8">
    <source>
        <dbReference type="EMBL" id="PFH48777.1"/>
    </source>
</evidence>
<dbReference type="GO" id="GO:0034079">
    <property type="term" value="P:butanediol biosynthetic process"/>
    <property type="evidence" value="ECO:0007669"/>
    <property type="project" value="TreeGrafter"/>
</dbReference>
<feature type="domain" description="Alcohol dehydrogenase-like C-terminal" evidence="6">
    <location>
        <begin position="192"/>
        <end position="319"/>
    </location>
</feature>
<dbReference type="AlphaFoldDB" id="A0A2A9NKJ1"/>
<dbReference type="Gene3D" id="3.40.50.720">
    <property type="entry name" value="NAD(P)-binding Rossmann-like Domain"/>
    <property type="match status" value="1"/>
</dbReference>
<evidence type="ECO:0000256" key="2">
    <source>
        <dbReference type="ARBA" id="ARBA00008072"/>
    </source>
</evidence>
<comment type="similarity">
    <text evidence="2">Belongs to the zinc-containing alcohol dehydrogenase family.</text>
</comment>
<proteinExistence type="inferred from homology"/>